<dbReference type="EC" id="2.7.1.56" evidence="8"/>
<dbReference type="InterPro" id="IPR017583">
    <property type="entry name" value="Tagatose/fructose_Pkinase"/>
</dbReference>
<dbReference type="CDD" id="cd01164">
    <property type="entry name" value="FruK_PfkB_like"/>
    <property type="match status" value="1"/>
</dbReference>
<dbReference type="GO" id="GO:0005829">
    <property type="term" value="C:cytosol"/>
    <property type="evidence" value="ECO:0007669"/>
    <property type="project" value="TreeGrafter"/>
</dbReference>
<dbReference type="InterPro" id="IPR029056">
    <property type="entry name" value="Ribokinase-like"/>
</dbReference>
<dbReference type="EMBL" id="JAUSXV010000001">
    <property type="protein sequence ID" value="MDQ0647375.1"/>
    <property type="molecule type" value="Genomic_DNA"/>
</dbReference>
<comment type="similarity">
    <text evidence="1">Belongs to the carbohydrate kinase PfkB family.</text>
</comment>
<dbReference type="PANTHER" id="PTHR46566:SF5">
    <property type="entry name" value="1-PHOSPHOFRUCTOKINASE"/>
    <property type="match status" value="1"/>
</dbReference>
<dbReference type="PANTHER" id="PTHR46566">
    <property type="entry name" value="1-PHOSPHOFRUCTOKINASE-RELATED"/>
    <property type="match status" value="1"/>
</dbReference>
<organism evidence="8 9">
    <name type="scientific">Microbacterium natoriense</name>
    <dbReference type="NCBI Taxonomy" id="284570"/>
    <lineage>
        <taxon>Bacteria</taxon>
        <taxon>Bacillati</taxon>
        <taxon>Actinomycetota</taxon>
        <taxon>Actinomycetes</taxon>
        <taxon>Micrococcales</taxon>
        <taxon>Microbacteriaceae</taxon>
        <taxon>Microbacterium</taxon>
    </lineage>
</organism>
<keyword evidence="5" id="KW-0067">ATP-binding</keyword>
<evidence type="ECO:0000313" key="8">
    <source>
        <dbReference type="EMBL" id="MDQ0647375.1"/>
    </source>
</evidence>
<dbReference type="InterPro" id="IPR002173">
    <property type="entry name" value="Carboh/pur_kinase_PfkB_CS"/>
</dbReference>
<dbReference type="GO" id="GO:0008662">
    <property type="term" value="F:1-phosphofructokinase activity"/>
    <property type="evidence" value="ECO:0007669"/>
    <property type="project" value="UniProtKB-EC"/>
</dbReference>
<gene>
    <name evidence="8" type="ORF">QFZ53_001571</name>
</gene>
<protein>
    <submittedName>
        <fullName evidence="8">1-phosphofructokinase</fullName>
        <ecNumber evidence="8">2.7.1.56</ecNumber>
    </submittedName>
</protein>
<comment type="caution">
    <text evidence="8">The sequence shown here is derived from an EMBL/GenBank/DDBJ whole genome shotgun (WGS) entry which is preliminary data.</text>
</comment>
<evidence type="ECO:0000256" key="5">
    <source>
        <dbReference type="ARBA" id="ARBA00022840"/>
    </source>
</evidence>
<dbReference type="AlphaFoldDB" id="A0AAW8EX25"/>
<dbReference type="RefSeq" id="WP_307295213.1">
    <property type="nucleotide sequence ID" value="NZ_JAUSXV010000001.1"/>
</dbReference>
<keyword evidence="4" id="KW-0418">Kinase</keyword>
<keyword evidence="9" id="KW-1185">Reference proteome</keyword>
<dbReference type="Pfam" id="PF00294">
    <property type="entry name" value="PfkB"/>
    <property type="match status" value="1"/>
</dbReference>
<evidence type="ECO:0000256" key="1">
    <source>
        <dbReference type="ARBA" id="ARBA00010688"/>
    </source>
</evidence>
<evidence type="ECO:0000256" key="4">
    <source>
        <dbReference type="ARBA" id="ARBA00022777"/>
    </source>
</evidence>
<dbReference type="Proteomes" id="UP001244427">
    <property type="component" value="Unassembled WGS sequence"/>
</dbReference>
<evidence type="ECO:0000259" key="7">
    <source>
        <dbReference type="Pfam" id="PF00294"/>
    </source>
</evidence>
<evidence type="ECO:0000256" key="3">
    <source>
        <dbReference type="ARBA" id="ARBA00022741"/>
    </source>
</evidence>
<dbReference type="NCBIfam" id="TIGR03168">
    <property type="entry name" value="1-PFK"/>
    <property type="match status" value="1"/>
</dbReference>
<evidence type="ECO:0000256" key="2">
    <source>
        <dbReference type="ARBA" id="ARBA00022679"/>
    </source>
</evidence>
<reference evidence="8 9" key="1">
    <citation type="submission" date="2023-07" db="EMBL/GenBank/DDBJ databases">
        <title>Comparative genomics of wheat-associated soil bacteria to identify genetic determinants of phenazine resistance.</title>
        <authorList>
            <person name="Mouncey N."/>
        </authorList>
    </citation>
    <scope>NUCLEOTIDE SEQUENCE [LARGE SCALE GENOMIC DNA]</scope>
    <source>
        <strain evidence="8 9">W4I9-1</strain>
    </source>
</reference>
<dbReference type="InterPro" id="IPR011611">
    <property type="entry name" value="PfkB_dom"/>
</dbReference>
<dbReference type="GO" id="GO:0005524">
    <property type="term" value="F:ATP binding"/>
    <property type="evidence" value="ECO:0007669"/>
    <property type="project" value="UniProtKB-KW"/>
</dbReference>
<dbReference type="PIRSF" id="PIRSF000535">
    <property type="entry name" value="1PFK/6PFK/LacC"/>
    <property type="match status" value="1"/>
</dbReference>
<evidence type="ECO:0000256" key="6">
    <source>
        <dbReference type="PIRNR" id="PIRNR000535"/>
    </source>
</evidence>
<keyword evidence="3" id="KW-0547">Nucleotide-binding</keyword>
<sequence>MIVTFTANPALDRTITLGAALRPGEVQTADSVREDAGGKGVNVSRVVAVAGVETIAVLPVAVDDPYGAIVAAAGVPMRAVPVARHVRTNLTIADHEGVTTKINLSGEPLADADAVAVTAAVVEACEGARWLVLAGSLPGGVADSFYVDIAEAVRTRWGGDAPRIAVDTSGPALREVVERGAADLIKPNDEELVELTGLALDEGALADAVHRVARRIVPVRAASALVTLGGAGAVLVTAEGTWFAEAPRIKVASTVGAGDSSLAGYLLAEHAGLAPAVRLQSAIRYGAAAASLPGTQAPTPADLGTGDIAVRSL</sequence>
<name>A0AAW8EX25_9MICO</name>
<dbReference type="SUPFAM" id="SSF53613">
    <property type="entry name" value="Ribokinase-like"/>
    <property type="match status" value="1"/>
</dbReference>
<dbReference type="PROSITE" id="PS00584">
    <property type="entry name" value="PFKB_KINASES_2"/>
    <property type="match status" value="1"/>
</dbReference>
<feature type="domain" description="Carbohydrate kinase PfkB" evidence="7">
    <location>
        <begin position="23"/>
        <end position="300"/>
    </location>
</feature>
<evidence type="ECO:0000313" key="9">
    <source>
        <dbReference type="Proteomes" id="UP001244427"/>
    </source>
</evidence>
<dbReference type="Gene3D" id="3.40.1190.20">
    <property type="match status" value="1"/>
</dbReference>
<keyword evidence="2 6" id="KW-0808">Transferase</keyword>
<proteinExistence type="inferred from homology"/>
<accession>A0AAW8EX25</accession>